<evidence type="ECO:0000256" key="4">
    <source>
        <dbReference type="ARBA" id="ARBA00022490"/>
    </source>
</evidence>
<dbReference type="GO" id="GO:0004815">
    <property type="term" value="F:aspartate-tRNA ligase activity"/>
    <property type="evidence" value="ECO:0007669"/>
    <property type="project" value="UniProtKB-EC"/>
</dbReference>
<keyword evidence="9" id="KW-0030">Aminoacyl-tRNA synthetase</keyword>
<evidence type="ECO:0000256" key="6">
    <source>
        <dbReference type="ARBA" id="ARBA00022741"/>
    </source>
</evidence>
<dbReference type="Pfam" id="PF01336">
    <property type="entry name" value="tRNA_anti-codon"/>
    <property type="match status" value="1"/>
</dbReference>
<evidence type="ECO:0000256" key="9">
    <source>
        <dbReference type="ARBA" id="ARBA00023146"/>
    </source>
</evidence>
<evidence type="ECO:0000256" key="7">
    <source>
        <dbReference type="ARBA" id="ARBA00022840"/>
    </source>
</evidence>
<evidence type="ECO:0000256" key="2">
    <source>
        <dbReference type="ARBA" id="ARBA00005312"/>
    </source>
</evidence>
<dbReference type="PRINTS" id="PR01042">
    <property type="entry name" value="TRNASYNTHASP"/>
</dbReference>
<dbReference type="RefSeq" id="XP_005780194.1">
    <property type="nucleotide sequence ID" value="XM_005780137.1"/>
</dbReference>
<dbReference type="Gene3D" id="3.30.930.10">
    <property type="entry name" value="Bira Bifunctional Protein, Domain 2"/>
    <property type="match status" value="1"/>
</dbReference>
<dbReference type="GO" id="GO:0017101">
    <property type="term" value="C:aminoacyl-tRNA synthetase multienzyme complex"/>
    <property type="evidence" value="ECO:0007669"/>
    <property type="project" value="TreeGrafter"/>
</dbReference>
<dbReference type="Gene3D" id="2.40.50.140">
    <property type="entry name" value="Nucleic acid-binding proteins"/>
    <property type="match status" value="1"/>
</dbReference>
<dbReference type="SUPFAM" id="SSF50249">
    <property type="entry name" value="Nucleic acid-binding proteins"/>
    <property type="match status" value="1"/>
</dbReference>
<proteinExistence type="inferred from homology"/>
<dbReference type="GO" id="GO:0005524">
    <property type="term" value="F:ATP binding"/>
    <property type="evidence" value="ECO:0007669"/>
    <property type="project" value="UniProtKB-KW"/>
</dbReference>
<feature type="region of interest" description="Disordered" evidence="12">
    <location>
        <begin position="1"/>
        <end position="23"/>
    </location>
</feature>
<dbReference type="Proteomes" id="UP000013827">
    <property type="component" value="Unassembled WGS sequence"/>
</dbReference>
<reference evidence="16" key="1">
    <citation type="journal article" date="2013" name="Nature">
        <title>Pan genome of the phytoplankton Emiliania underpins its global distribution.</title>
        <authorList>
            <person name="Read B.A."/>
            <person name="Kegel J."/>
            <person name="Klute M.J."/>
            <person name="Kuo A."/>
            <person name="Lefebvre S.C."/>
            <person name="Maumus F."/>
            <person name="Mayer C."/>
            <person name="Miller J."/>
            <person name="Monier A."/>
            <person name="Salamov A."/>
            <person name="Young J."/>
            <person name="Aguilar M."/>
            <person name="Claverie J.M."/>
            <person name="Frickenhaus S."/>
            <person name="Gonzalez K."/>
            <person name="Herman E.K."/>
            <person name="Lin Y.C."/>
            <person name="Napier J."/>
            <person name="Ogata H."/>
            <person name="Sarno A.F."/>
            <person name="Shmutz J."/>
            <person name="Schroeder D."/>
            <person name="de Vargas C."/>
            <person name="Verret F."/>
            <person name="von Dassow P."/>
            <person name="Valentin K."/>
            <person name="Van de Peer Y."/>
            <person name="Wheeler G."/>
            <person name="Dacks J.B."/>
            <person name="Delwiche C.F."/>
            <person name="Dyhrman S.T."/>
            <person name="Glockner G."/>
            <person name="John U."/>
            <person name="Richards T."/>
            <person name="Worden A.Z."/>
            <person name="Zhang X."/>
            <person name="Grigoriev I.V."/>
            <person name="Allen A.E."/>
            <person name="Bidle K."/>
            <person name="Borodovsky M."/>
            <person name="Bowler C."/>
            <person name="Brownlee C."/>
            <person name="Cock J.M."/>
            <person name="Elias M."/>
            <person name="Gladyshev V.N."/>
            <person name="Groth M."/>
            <person name="Guda C."/>
            <person name="Hadaegh A."/>
            <person name="Iglesias-Rodriguez M.D."/>
            <person name="Jenkins J."/>
            <person name="Jones B.M."/>
            <person name="Lawson T."/>
            <person name="Leese F."/>
            <person name="Lindquist E."/>
            <person name="Lobanov A."/>
            <person name="Lomsadze A."/>
            <person name="Malik S.B."/>
            <person name="Marsh M.E."/>
            <person name="Mackinder L."/>
            <person name="Mock T."/>
            <person name="Mueller-Roeber B."/>
            <person name="Pagarete A."/>
            <person name="Parker M."/>
            <person name="Probert I."/>
            <person name="Quesneville H."/>
            <person name="Raines C."/>
            <person name="Rensing S.A."/>
            <person name="Riano-Pachon D.M."/>
            <person name="Richier S."/>
            <person name="Rokitta S."/>
            <person name="Shiraiwa Y."/>
            <person name="Soanes D.M."/>
            <person name="van der Giezen M."/>
            <person name="Wahlund T.M."/>
            <person name="Williams B."/>
            <person name="Wilson W."/>
            <person name="Wolfe G."/>
            <person name="Wurch L.L."/>
        </authorList>
    </citation>
    <scope>NUCLEOTIDE SEQUENCE</scope>
</reference>
<dbReference type="SUPFAM" id="SSF55681">
    <property type="entry name" value="Class II aaRS and biotin synthetases"/>
    <property type="match status" value="1"/>
</dbReference>
<dbReference type="InterPro" id="IPR004523">
    <property type="entry name" value="Asp-tRNA_synthase_2"/>
</dbReference>
<organism evidence="15 16">
    <name type="scientific">Emiliania huxleyi (strain CCMP1516)</name>
    <dbReference type="NCBI Taxonomy" id="280463"/>
    <lineage>
        <taxon>Eukaryota</taxon>
        <taxon>Haptista</taxon>
        <taxon>Haptophyta</taxon>
        <taxon>Prymnesiophyceae</taxon>
        <taxon>Isochrysidales</taxon>
        <taxon>Noelaerhabdaceae</taxon>
        <taxon>Emiliania</taxon>
    </lineage>
</organism>
<protein>
    <recommendedName>
        <fullName evidence="3">aspartate--tRNA ligase</fullName>
        <ecNumber evidence="3">6.1.1.12</ecNumber>
    </recommendedName>
    <alternativeName>
        <fullName evidence="10">Aspartyl-tRNA synthetase</fullName>
    </alternativeName>
</protein>
<evidence type="ECO:0000313" key="16">
    <source>
        <dbReference type="Proteomes" id="UP000013827"/>
    </source>
</evidence>
<feature type="domain" description="WHEP-TRS" evidence="14">
    <location>
        <begin position="2"/>
        <end position="58"/>
    </location>
</feature>
<dbReference type="PANTHER" id="PTHR43450">
    <property type="entry name" value="ASPARTYL-TRNA SYNTHETASE"/>
    <property type="match status" value="1"/>
</dbReference>
<dbReference type="CDD" id="cd04320">
    <property type="entry name" value="AspRS_cyto_N"/>
    <property type="match status" value="1"/>
</dbReference>
<dbReference type="eggNOG" id="KOG0556">
    <property type="taxonomic scope" value="Eukaryota"/>
</dbReference>
<evidence type="ECO:0000259" key="13">
    <source>
        <dbReference type="PROSITE" id="PS50862"/>
    </source>
</evidence>
<dbReference type="HOGENOM" id="CLU_004553_2_1_1"/>
<dbReference type="GO" id="GO:0006422">
    <property type="term" value="P:aspartyl-tRNA aminoacylation"/>
    <property type="evidence" value="ECO:0007669"/>
    <property type="project" value="InterPro"/>
</dbReference>
<dbReference type="GeneID" id="17273311"/>
<feature type="compositionally biased region" description="Low complexity" evidence="12">
    <location>
        <begin position="1"/>
        <end position="13"/>
    </location>
</feature>
<keyword evidence="16" id="KW-1185">Reference proteome</keyword>
<dbReference type="PROSITE" id="PS51185">
    <property type="entry name" value="WHEP_TRS_2"/>
    <property type="match status" value="1"/>
</dbReference>
<feature type="region of interest" description="Disordered" evidence="12">
    <location>
        <begin position="531"/>
        <end position="556"/>
    </location>
</feature>
<comment type="subcellular location">
    <subcellularLocation>
        <location evidence="1">Cytoplasm</location>
    </subcellularLocation>
</comment>
<dbReference type="Gene3D" id="1.10.287.10">
    <property type="entry name" value="S15/NS1, RNA-binding"/>
    <property type="match status" value="1"/>
</dbReference>
<dbReference type="PANTHER" id="PTHR43450:SF1">
    <property type="entry name" value="ASPARTATE--TRNA LIGASE, CYTOPLASMIC"/>
    <property type="match status" value="1"/>
</dbReference>
<feature type="domain" description="Aminoacyl-transfer RNA synthetases class-II family profile" evidence="13">
    <location>
        <begin position="296"/>
        <end position="640"/>
    </location>
</feature>
<dbReference type="HAMAP" id="MF_02075">
    <property type="entry name" value="Asp_tRNA_synth_type2"/>
    <property type="match status" value="1"/>
</dbReference>
<evidence type="ECO:0000256" key="5">
    <source>
        <dbReference type="ARBA" id="ARBA00022598"/>
    </source>
</evidence>
<keyword evidence="5" id="KW-0436">Ligase</keyword>
<comment type="similarity">
    <text evidence="2">Belongs to the class-II aminoacyl-tRNA synthetase family. Type 2 subfamily.</text>
</comment>
<dbReference type="GO" id="GO:0005829">
    <property type="term" value="C:cytosol"/>
    <property type="evidence" value="ECO:0007669"/>
    <property type="project" value="TreeGrafter"/>
</dbReference>
<keyword evidence="4" id="KW-0963">Cytoplasm</keyword>
<evidence type="ECO:0000256" key="12">
    <source>
        <dbReference type="SAM" id="MobiDB-lite"/>
    </source>
</evidence>
<sequence length="648" mass="71397">MSIEAAEAAVASSGQRVRDLKAEGAAKEAVEAAVLELQAAKATLTASVEAALASCAEGTPEYDVLKAKLPPAAKPKGKEKKKDDAPQNDRAAAKAARAAQRGAKAEAKAATKDEAVLGPNLSQAEMDSAEFGNLFIQSTHAATRAWTGVKELVPSLAGQQVWVRARVATSRKQGKALCFLQLRQSMHTAQAVVFAKEGELVGFAATLPRESVVDVFGEVTLPAEAVASCSQSAVELQVRRLYCVSRAMPELPLQLEDAARSDEQLAADPSLTRVNQDVRLNHRVIDLRTAANQGIFRLQSAVCEHFRGFLLSQGFTEIHSPKMIGTASEGGADVFRVEYFGRDAYLAQSPQLYKQMALMADLDRVFEVAPVFRSENSLTHRHGTIFFHLCECFRHMTEFVGLDMEMTFFEHYHEVLDMLDRTFCAVFDGLNQSHQEELAAARFTRRCEQRLFTPSALDSETDERARARIRERLDARGPESLAEHADTEDMGTEDEKLLGEIVAELHGQDYYIIDKFPAAVRPFYTMPDPTDPRWCAPLSRPRSRAPGPRPSPRRGLAARSNSYDIFIRGEEVTSGAQRVHDPQMLLDCAKEKGVDLSPIYSYVDSFKYGAMPHAGGGIGLERVVMLFLGLPNIRKSSMFPRDPKRLNP</sequence>
<dbReference type="AlphaFoldDB" id="A0A0D3JW80"/>
<dbReference type="PaxDb" id="2903-EOD27765"/>
<dbReference type="InterPro" id="IPR000738">
    <property type="entry name" value="WHEP-TRS_dom"/>
</dbReference>
<dbReference type="CDD" id="cd00776">
    <property type="entry name" value="AsxRS_core"/>
    <property type="match status" value="1"/>
</dbReference>
<name>A0A0D3JW80_EMIH1</name>
<evidence type="ECO:0000256" key="1">
    <source>
        <dbReference type="ARBA" id="ARBA00004496"/>
    </source>
</evidence>
<feature type="compositionally biased region" description="Low complexity" evidence="12">
    <location>
        <begin position="536"/>
        <end position="546"/>
    </location>
</feature>
<evidence type="ECO:0000313" key="15">
    <source>
        <dbReference type="EnsemblProtists" id="EOD27765"/>
    </source>
</evidence>
<dbReference type="InterPro" id="IPR006195">
    <property type="entry name" value="aa-tRNA-synth_II"/>
</dbReference>
<comment type="catalytic activity">
    <reaction evidence="11">
        <text>tRNA(Asp) + L-aspartate + ATP = L-aspartyl-tRNA(Asp) + AMP + diphosphate</text>
        <dbReference type="Rhea" id="RHEA:19649"/>
        <dbReference type="Rhea" id="RHEA-COMP:9660"/>
        <dbReference type="Rhea" id="RHEA-COMP:9678"/>
        <dbReference type="ChEBI" id="CHEBI:29991"/>
        <dbReference type="ChEBI" id="CHEBI:30616"/>
        <dbReference type="ChEBI" id="CHEBI:33019"/>
        <dbReference type="ChEBI" id="CHEBI:78442"/>
        <dbReference type="ChEBI" id="CHEBI:78516"/>
        <dbReference type="ChEBI" id="CHEBI:456215"/>
        <dbReference type="EC" id="6.1.1.12"/>
    </reaction>
</comment>
<evidence type="ECO:0000256" key="3">
    <source>
        <dbReference type="ARBA" id="ARBA00012841"/>
    </source>
</evidence>
<keyword evidence="6" id="KW-0547">Nucleotide-binding</keyword>
<evidence type="ECO:0000256" key="8">
    <source>
        <dbReference type="ARBA" id="ARBA00022917"/>
    </source>
</evidence>
<dbReference type="InterPro" id="IPR004364">
    <property type="entry name" value="Aa-tRNA-synt_II"/>
</dbReference>
<dbReference type="InterPro" id="IPR004365">
    <property type="entry name" value="NA-bd_OB_tRNA"/>
</dbReference>
<evidence type="ECO:0000256" key="10">
    <source>
        <dbReference type="ARBA" id="ARBA00033155"/>
    </source>
</evidence>
<dbReference type="PROSITE" id="PS50862">
    <property type="entry name" value="AA_TRNA_LIGASE_II"/>
    <property type="match status" value="1"/>
</dbReference>
<evidence type="ECO:0000256" key="11">
    <source>
        <dbReference type="ARBA" id="ARBA00047904"/>
    </source>
</evidence>
<feature type="region of interest" description="Disordered" evidence="12">
    <location>
        <begin position="66"/>
        <end position="110"/>
    </location>
</feature>
<dbReference type="InterPro" id="IPR002312">
    <property type="entry name" value="Asp/Asn-tRNA-synth_IIb"/>
</dbReference>
<dbReference type="InterPro" id="IPR012340">
    <property type="entry name" value="NA-bd_OB-fold"/>
</dbReference>
<dbReference type="Pfam" id="PF00152">
    <property type="entry name" value="tRNA-synt_2"/>
    <property type="match status" value="1"/>
</dbReference>
<evidence type="ECO:0000259" key="14">
    <source>
        <dbReference type="PROSITE" id="PS51185"/>
    </source>
</evidence>
<dbReference type="KEGG" id="ehx:EMIHUDRAFT_415539"/>
<dbReference type="OMA" id="WVHEIRD"/>
<keyword evidence="8" id="KW-0648">Protein biosynthesis</keyword>
<accession>A0A0D3JW80</accession>
<feature type="region of interest" description="Disordered" evidence="12">
    <location>
        <begin position="470"/>
        <end position="493"/>
    </location>
</feature>
<dbReference type="SMART" id="SM00991">
    <property type="entry name" value="WHEP-TRS"/>
    <property type="match status" value="1"/>
</dbReference>
<feature type="compositionally biased region" description="Low complexity" evidence="12">
    <location>
        <begin position="93"/>
        <end position="102"/>
    </location>
</feature>
<keyword evidence="7" id="KW-0067">ATP-binding</keyword>
<dbReference type="GO" id="GO:0003723">
    <property type="term" value="F:RNA binding"/>
    <property type="evidence" value="ECO:0007669"/>
    <property type="project" value="TreeGrafter"/>
</dbReference>
<dbReference type="EC" id="6.1.1.12" evidence="3"/>
<dbReference type="InterPro" id="IPR045864">
    <property type="entry name" value="aa-tRNA-synth_II/BPL/LPL"/>
</dbReference>
<dbReference type="EnsemblProtists" id="EOD27765">
    <property type="protein sequence ID" value="EOD27765"/>
    <property type="gene ID" value="EMIHUDRAFT_415539"/>
</dbReference>
<reference evidence="15" key="2">
    <citation type="submission" date="2024-10" db="UniProtKB">
        <authorList>
            <consortium name="EnsemblProtists"/>
        </authorList>
    </citation>
    <scope>IDENTIFICATION</scope>
</reference>
<dbReference type="STRING" id="2903.R1EM78"/>